<proteinExistence type="predicted"/>
<gene>
    <name evidence="1" type="ORF">FRACYDRAFT_232673</name>
</gene>
<dbReference type="OrthoDB" id="74240at2759"/>
<accession>A0A1E7FWK5</accession>
<dbReference type="EMBL" id="KV784353">
    <property type="protein sequence ID" value="OEU22515.1"/>
    <property type="molecule type" value="Genomic_DNA"/>
</dbReference>
<organism evidence="1 2">
    <name type="scientific">Fragilariopsis cylindrus CCMP1102</name>
    <dbReference type="NCBI Taxonomy" id="635003"/>
    <lineage>
        <taxon>Eukaryota</taxon>
        <taxon>Sar</taxon>
        <taxon>Stramenopiles</taxon>
        <taxon>Ochrophyta</taxon>
        <taxon>Bacillariophyta</taxon>
        <taxon>Bacillariophyceae</taxon>
        <taxon>Bacillariophycidae</taxon>
        <taxon>Bacillariales</taxon>
        <taxon>Bacillariaceae</taxon>
        <taxon>Fragilariopsis</taxon>
    </lineage>
</organism>
<protein>
    <recommendedName>
        <fullName evidence="3">Methyltransferase domain-containing protein</fullName>
    </recommendedName>
</protein>
<reference evidence="1 2" key="1">
    <citation type="submission" date="2016-09" db="EMBL/GenBank/DDBJ databases">
        <title>Extensive genetic diversity and differential bi-allelic expression allows diatom success in the polar Southern Ocean.</title>
        <authorList>
            <consortium name="DOE Joint Genome Institute"/>
            <person name="Mock T."/>
            <person name="Otillar R.P."/>
            <person name="Strauss J."/>
            <person name="Dupont C."/>
            <person name="Frickenhaus S."/>
            <person name="Maumus F."/>
            <person name="Mcmullan M."/>
            <person name="Sanges R."/>
            <person name="Schmutz J."/>
            <person name="Toseland A."/>
            <person name="Valas R."/>
            <person name="Veluchamy A."/>
            <person name="Ward B.J."/>
            <person name="Allen A."/>
            <person name="Barry K."/>
            <person name="Falciatore A."/>
            <person name="Ferrante M."/>
            <person name="Fortunato A.E."/>
            <person name="Gloeckner G."/>
            <person name="Gruber A."/>
            <person name="Hipkin R."/>
            <person name="Janech M."/>
            <person name="Kroth P."/>
            <person name="Leese F."/>
            <person name="Lindquist E."/>
            <person name="Lyon B.R."/>
            <person name="Martin J."/>
            <person name="Mayer C."/>
            <person name="Parker M."/>
            <person name="Quesneville H."/>
            <person name="Raymond J."/>
            <person name="Uhlig C."/>
            <person name="Valentin K.U."/>
            <person name="Worden A.Z."/>
            <person name="Armbrust E.V."/>
            <person name="Bowler C."/>
            <person name="Green B."/>
            <person name="Moulton V."/>
            <person name="Van Oosterhout C."/>
            <person name="Grigoriev I."/>
        </authorList>
    </citation>
    <scope>NUCLEOTIDE SEQUENCE [LARGE SCALE GENOMIC DNA]</scope>
    <source>
        <strain evidence="1 2">CCMP1102</strain>
    </source>
</reference>
<dbReference type="InParanoid" id="A0A1E7FWK5"/>
<dbReference type="KEGG" id="fcy:FRACYDRAFT_232673"/>
<evidence type="ECO:0008006" key="3">
    <source>
        <dbReference type="Google" id="ProtNLM"/>
    </source>
</evidence>
<evidence type="ECO:0000313" key="2">
    <source>
        <dbReference type="Proteomes" id="UP000095751"/>
    </source>
</evidence>
<sequence length="389" mass="44395">MNTSSSTSAIVEQKYDDTSTKISSLRNRIIGFSDWLKPLTESKSTPSKVLDLRCTTEQEKRQLRSSSFIPVEYLKERSFELPARHVEFTILVSENDLDKVESLLCGSKNGRQKPWKVAHVLLDTEDFWNEASQNSGMVIVQRQQQQQQQQQQQDKLDNESSIIINNNTSGQRLWQPDPMVENILFPLLVKAKNNDKNNNRIMSSSSSSSNSSEIWDLASGSGRDIAFLAEELYTTNPNTDYKLIAIDHRYNAKETKIVNDFFGRRGVGNQTSSIKLNLSNWTTLEQAMSSSLLNSYVAAMFCVRFWKLELVEAIANSQSISSGVLFGLSHFCKPTEGAPWNFDHPSEKTVLERDQLFNLFQAQWDIVHNEIALDSDHGRMMIHFIARRR</sequence>
<keyword evidence="2" id="KW-1185">Reference proteome</keyword>
<name>A0A1E7FWK5_9STRA</name>
<dbReference type="AlphaFoldDB" id="A0A1E7FWK5"/>
<dbReference type="Proteomes" id="UP000095751">
    <property type="component" value="Unassembled WGS sequence"/>
</dbReference>
<evidence type="ECO:0000313" key="1">
    <source>
        <dbReference type="EMBL" id="OEU22515.1"/>
    </source>
</evidence>